<evidence type="ECO:0000256" key="4">
    <source>
        <dbReference type="ARBA" id="ARBA00022679"/>
    </source>
</evidence>
<keyword evidence="9" id="KW-0460">Magnesium</keyword>
<comment type="catalytic activity">
    <reaction evidence="10">
        <text>L-threonyl-[protein] + ATP = O-phospho-L-threonyl-[protein] + ADP + H(+)</text>
        <dbReference type="Rhea" id="RHEA:46608"/>
        <dbReference type="Rhea" id="RHEA-COMP:11060"/>
        <dbReference type="Rhea" id="RHEA-COMP:11605"/>
        <dbReference type="ChEBI" id="CHEBI:15378"/>
        <dbReference type="ChEBI" id="CHEBI:30013"/>
        <dbReference type="ChEBI" id="CHEBI:30616"/>
        <dbReference type="ChEBI" id="CHEBI:61977"/>
        <dbReference type="ChEBI" id="CHEBI:456216"/>
        <dbReference type="EC" id="2.7.11.1"/>
    </reaction>
</comment>
<dbReference type="SUPFAM" id="SSF56112">
    <property type="entry name" value="Protein kinase-like (PK-like)"/>
    <property type="match status" value="1"/>
</dbReference>
<dbReference type="GO" id="GO:0004674">
    <property type="term" value="F:protein serine/threonine kinase activity"/>
    <property type="evidence" value="ECO:0007669"/>
    <property type="project" value="UniProtKB-KW"/>
</dbReference>
<feature type="domain" description="RIO kinase" evidence="12">
    <location>
        <begin position="294"/>
        <end position="529"/>
    </location>
</feature>
<comment type="similarity">
    <text evidence="1">Belongs to the protein kinase superfamily. RIO-type Ser/Thr kinase family.</text>
</comment>
<dbReference type="CDD" id="cd05145">
    <property type="entry name" value="RIO1_like"/>
    <property type="match status" value="1"/>
</dbReference>
<dbReference type="Pfam" id="PF01163">
    <property type="entry name" value="RIO1"/>
    <property type="match status" value="1"/>
</dbReference>
<evidence type="ECO:0000256" key="7">
    <source>
        <dbReference type="ARBA" id="ARBA00022777"/>
    </source>
</evidence>
<keyword evidence="14" id="KW-1185">Reference proteome</keyword>
<evidence type="ECO:0000256" key="6">
    <source>
        <dbReference type="ARBA" id="ARBA00022741"/>
    </source>
</evidence>
<dbReference type="Gene3D" id="1.10.510.10">
    <property type="entry name" value="Transferase(Phosphotransferase) domain 1"/>
    <property type="match status" value="1"/>
</dbReference>
<dbReference type="SMART" id="SM00090">
    <property type="entry name" value="RIO"/>
    <property type="match status" value="1"/>
</dbReference>
<dbReference type="EC" id="2.7.11.1" evidence="2"/>
<keyword evidence="3" id="KW-0723">Serine/threonine-protein kinase</keyword>
<dbReference type="InterPro" id="IPR051272">
    <property type="entry name" value="RIO-type_Ser/Thr_kinase"/>
</dbReference>
<dbReference type="InterPro" id="IPR018935">
    <property type="entry name" value="RIO_kinase_CS"/>
</dbReference>
<evidence type="ECO:0000256" key="2">
    <source>
        <dbReference type="ARBA" id="ARBA00012513"/>
    </source>
</evidence>
<keyword evidence="5" id="KW-0479">Metal-binding</keyword>
<evidence type="ECO:0000256" key="1">
    <source>
        <dbReference type="ARBA" id="ARBA00009196"/>
    </source>
</evidence>
<dbReference type="Gene3D" id="3.30.200.20">
    <property type="entry name" value="Phosphorylase Kinase, domain 1"/>
    <property type="match status" value="1"/>
</dbReference>
<dbReference type="GO" id="GO:0046872">
    <property type="term" value="F:metal ion binding"/>
    <property type="evidence" value="ECO:0007669"/>
    <property type="project" value="UniProtKB-KW"/>
</dbReference>
<dbReference type="GO" id="GO:0005524">
    <property type="term" value="F:ATP binding"/>
    <property type="evidence" value="ECO:0007669"/>
    <property type="project" value="UniProtKB-KW"/>
</dbReference>
<evidence type="ECO:0000256" key="9">
    <source>
        <dbReference type="ARBA" id="ARBA00022842"/>
    </source>
</evidence>
<keyword evidence="7" id="KW-0418">Kinase</keyword>
<dbReference type="InterPro" id="IPR018934">
    <property type="entry name" value="RIO_dom"/>
</dbReference>
<evidence type="ECO:0000256" key="3">
    <source>
        <dbReference type="ARBA" id="ARBA00022527"/>
    </source>
</evidence>
<evidence type="ECO:0000313" key="14">
    <source>
        <dbReference type="Proteomes" id="UP001168821"/>
    </source>
</evidence>
<proteinExistence type="inferred from homology"/>
<keyword evidence="8" id="KW-0067">ATP-binding</keyword>
<dbReference type="PANTHER" id="PTHR45723">
    <property type="entry name" value="SERINE/THREONINE-PROTEIN KINASE RIO1"/>
    <property type="match status" value="1"/>
</dbReference>
<dbReference type="PROSITE" id="PS01245">
    <property type="entry name" value="RIO1"/>
    <property type="match status" value="1"/>
</dbReference>
<dbReference type="InterPro" id="IPR000687">
    <property type="entry name" value="RIO_kinase"/>
</dbReference>
<comment type="caution">
    <text evidence="13">The sequence shown here is derived from an EMBL/GenBank/DDBJ whole genome shotgun (WGS) entry which is preliminary data.</text>
</comment>
<organism evidence="13 14">
    <name type="scientific">Zophobas morio</name>
    <dbReference type="NCBI Taxonomy" id="2755281"/>
    <lineage>
        <taxon>Eukaryota</taxon>
        <taxon>Metazoa</taxon>
        <taxon>Ecdysozoa</taxon>
        <taxon>Arthropoda</taxon>
        <taxon>Hexapoda</taxon>
        <taxon>Insecta</taxon>
        <taxon>Pterygota</taxon>
        <taxon>Neoptera</taxon>
        <taxon>Endopterygota</taxon>
        <taxon>Coleoptera</taxon>
        <taxon>Polyphaga</taxon>
        <taxon>Cucujiformia</taxon>
        <taxon>Tenebrionidae</taxon>
        <taxon>Zophobas</taxon>
    </lineage>
</organism>
<evidence type="ECO:0000256" key="10">
    <source>
        <dbReference type="ARBA" id="ARBA00047899"/>
    </source>
</evidence>
<dbReference type="InterPro" id="IPR011009">
    <property type="entry name" value="Kinase-like_dom_sf"/>
</dbReference>
<evidence type="ECO:0000256" key="5">
    <source>
        <dbReference type="ARBA" id="ARBA00022723"/>
    </source>
</evidence>
<evidence type="ECO:0000256" key="11">
    <source>
        <dbReference type="ARBA" id="ARBA00048679"/>
    </source>
</evidence>
<evidence type="ECO:0000259" key="12">
    <source>
        <dbReference type="SMART" id="SM00090"/>
    </source>
</evidence>
<dbReference type="EMBL" id="JALNTZ010004043">
    <property type="protein sequence ID" value="KAJ3615570.1"/>
    <property type="molecule type" value="Genomic_DNA"/>
</dbReference>
<gene>
    <name evidence="13" type="ORF">Zmor_016314</name>
</gene>
<evidence type="ECO:0000256" key="8">
    <source>
        <dbReference type="ARBA" id="ARBA00022840"/>
    </source>
</evidence>
<dbReference type="AlphaFoldDB" id="A0AA38LXX4"/>
<accession>A0AA38LXX4</accession>
<keyword evidence="4" id="KW-0808">Transferase</keyword>
<evidence type="ECO:0000313" key="13">
    <source>
        <dbReference type="EMBL" id="KAJ3615570.1"/>
    </source>
</evidence>
<sequence length="588" mass="67417">MQVNAMLTNSCDDGSQTIVLVQRWFCYGTVLDPNLAFYFRPSLDGKDYMFILIFKYCNKASALHIELSLELWAVMDGPAAPANPWSKYSGKCRGTPYISFSEVLDEELSKKLQLEDLISSEFMDPAEAFFGNPVNLSAVTSVSITKDSTEASDMKLATLLQKKYDREYNQYVELREKREQGESGSSLDVFEVNSHLTEEDSEVYDREDEEDFKQASYLTKAKKYGFCHDGEQGFISKHDFRISAAKHGNYMRNFRAVETGLLPTDYFFPIGNKAFNSLKKSDFELSSRRIRLKEKNSQATYNSVMDHKTEMIIFKLINKEVISGLTCQISTGKEAHIFFAAPGRAVKLYKTTLSEFKRREEYIQGDYRFKNYLKKSNNRKLIQLWSEKECANLKRMKLCGVPCPTPIFVKDNVLVMSYIGQDSVLPAPKLKDLYYKQVSKGSKIFLECIFNMRKLFHYGNLVHADLSEYNILYFQKTVYFIDVGQAVDIGHPNALTFLYRDCRNLYTHFCTRNIVLKISALDIFTLVIDPSLDSMDALQSRFLEKEELLQSVSGERPHTRPSPSVYSTLAGVEPSLRELKDIVAGFEK</sequence>
<dbReference type="Proteomes" id="UP001168821">
    <property type="component" value="Unassembled WGS sequence"/>
</dbReference>
<reference evidence="13" key="1">
    <citation type="journal article" date="2023" name="G3 (Bethesda)">
        <title>Whole genome assemblies of Zophobas morio and Tenebrio molitor.</title>
        <authorList>
            <person name="Kaur S."/>
            <person name="Stinson S.A."/>
            <person name="diCenzo G.C."/>
        </authorList>
    </citation>
    <scope>NUCLEOTIDE SEQUENCE</scope>
    <source>
        <strain evidence="13">QUZm001</strain>
    </source>
</reference>
<keyword evidence="6" id="KW-0547">Nucleotide-binding</keyword>
<protein>
    <recommendedName>
        <fullName evidence="2">non-specific serine/threonine protein kinase</fullName>
        <ecNumber evidence="2">2.7.11.1</ecNumber>
    </recommendedName>
</protein>
<comment type="catalytic activity">
    <reaction evidence="11">
        <text>L-seryl-[protein] + ATP = O-phospho-L-seryl-[protein] + ADP + H(+)</text>
        <dbReference type="Rhea" id="RHEA:17989"/>
        <dbReference type="Rhea" id="RHEA-COMP:9863"/>
        <dbReference type="Rhea" id="RHEA-COMP:11604"/>
        <dbReference type="ChEBI" id="CHEBI:15378"/>
        <dbReference type="ChEBI" id="CHEBI:29999"/>
        <dbReference type="ChEBI" id="CHEBI:30616"/>
        <dbReference type="ChEBI" id="CHEBI:83421"/>
        <dbReference type="ChEBI" id="CHEBI:456216"/>
        <dbReference type="EC" id="2.7.11.1"/>
    </reaction>
</comment>
<name>A0AA38LXX4_9CUCU</name>